<gene>
    <name evidence="1" type="ORF">DAT561_p0024</name>
</gene>
<geneLocation type="plasmid" evidence="2">
    <name>pmp19 dat561 dna</name>
</geneLocation>
<keyword evidence="1" id="KW-0614">Plasmid</keyword>
<evidence type="ECO:0000313" key="2">
    <source>
        <dbReference type="Proteomes" id="UP000269226"/>
    </source>
</evidence>
<proteinExistence type="predicted"/>
<reference evidence="1 2" key="1">
    <citation type="submission" date="2018-01" db="EMBL/GenBank/DDBJ databases">
        <title>Whole genome sequence of Melissococcus plutonius DAT561.</title>
        <authorList>
            <person name="Okumura K."/>
            <person name="Takamatsu D."/>
            <person name="Okura M."/>
        </authorList>
    </citation>
    <scope>NUCLEOTIDE SEQUENCE [LARGE SCALE GENOMIC DNA]</scope>
    <source>
        <strain evidence="1 2">DAT561</strain>
        <plasmid evidence="2">pmp19 dat561 dna</plasmid>
    </source>
</reference>
<dbReference type="Proteomes" id="UP000269226">
    <property type="component" value="Plasmid pMP19"/>
</dbReference>
<dbReference type="EMBL" id="AP018494">
    <property type="protein sequence ID" value="BBC61886.1"/>
    <property type="molecule type" value="Genomic_DNA"/>
</dbReference>
<accession>A0A2Z5Y4X9</accession>
<protein>
    <submittedName>
        <fullName evidence="1">Uncharacterized protein</fullName>
    </submittedName>
</protein>
<name>A0A2Z5Y4X9_9ENTE</name>
<sequence>MKSLGERIEFIKHVETIGRTVRRGRMTTTVPEQEVYELMSAEHGSFTVTVPTSGGLEGDFYKKTIKLDTPKIVISPITAVNRGTGEVGVRPRMVLEAEKIELGE</sequence>
<dbReference type="AlphaFoldDB" id="A0A2Z5Y4X9"/>
<evidence type="ECO:0000313" key="1">
    <source>
        <dbReference type="EMBL" id="BBC61886.1"/>
    </source>
</evidence>
<organism evidence="1 2">
    <name type="scientific">Melissococcus plutonius</name>
    <dbReference type="NCBI Taxonomy" id="33970"/>
    <lineage>
        <taxon>Bacteria</taxon>
        <taxon>Bacillati</taxon>
        <taxon>Bacillota</taxon>
        <taxon>Bacilli</taxon>
        <taxon>Lactobacillales</taxon>
        <taxon>Enterococcaceae</taxon>
        <taxon>Melissococcus</taxon>
    </lineage>
</organism>